<reference evidence="3" key="1">
    <citation type="submission" date="2023-03" db="EMBL/GenBank/DDBJ databases">
        <title>Near-Complete genome sequence of Lipomyces tetrasporous NRRL Y-64009, an oleaginous yeast capable of growing on lignocellulosic hydrolysates.</title>
        <authorList>
            <consortium name="Lawrence Berkeley National Laboratory"/>
            <person name="Jagtap S.S."/>
            <person name="Liu J.-J."/>
            <person name="Walukiewicz H.E."/>
            <person name="Pangilinan J."/>
            <person name="Lipzen A."/>
            <person name="Ahrendt S."/>
            <person name="Koriabine M."/>
            <person name="Cobaugh K."/>
            <person name="Salamov A."/>
            <person name="Yoshinaga Y."/>
            <person name="Ng V."/>
            <person name="Daum C."/>
            <person name="Grigoriev I.V."/>
            <person name="Slininger P.J."/>
            <person name="Dien B.S."/>
            <person name="Jin Y.-S."/>
            <person name="Rao C.V."/>
        </authorList>
    </citation>
    <scope>NUCLEOTIDE SEQUENCE</scope>
    <source>
        <strain evidence="3">NRRL Y-64009</strain>
    </source>
</reference>
<keyword evidence="2" id="KW-0472">Membrane</keyword>
<comment type="caution">
    <text evidence="3">The sequence shown here is derived from an EMBL/GenBank/DDBJ whole genome shotgun (WGS) entry which is preliminary data.</text>
</comment>
<dbReference type="EMBL" id="JARPMG010000009">
    <property type="protein sequence ID" value="KAJ8098262.1"/>
    <property type="molecule type" value="Genomic_DNA"/>
</dbReference>
<evidence type="ECO:0000313" key="3">
    <source>
        <dbReference type="EMBL" id="KAJ8098262.1"/>
    </source>
</evidence>
<feature type="transmembrane region" description="Helical" evidence="2">
    <location>
        <begin position="40"/>
        <end position="60"/>
    </location>
</feature>
<feature type="compositionally biased region" description="Low complexity" evidence="1">
    <location>
        <begin position="566"/>
        <end position="576"/>
    </location>
</feature>
<feature type="region of interest" description="Disordered" evidence="1">
    <location>
        <begin position="557"/>
        <end position="576"/>
    </location>
</feature>
<dbReference type="Proteomes" id="UP001217417">
    <property type="component" value="Unassembled WGS sequence"/>
</dbReference>
<dbReference type="AlphaFoldDB" id="A0AAD7QMU9"/>
<organism evidence="3 4">
    <name type="scientific">Lipomyces tetrasporus</name>
    <dbReference type="NCBI Taxonomy" id="54092"/>
    <lineage>
        <taxon>Eukaryota</taxon>
        <taxon>Fungi</taxon>
        <taxon>Dikarya</taxon>
        <taxon>Ascomycota</taxon>
        <taxon>Saccharomycotina</taxon>
        <taxon>Lipomycetes</taxon>
        <taxon>Lipomycetales</taxon>
        <taxon>Lipomycetaceae</taxon>
        <taxon>Lipomyces</taxon>
    </lineage>
</organism>
<name>A0AAD7QMU9_9ASCO</name>
<evidence type="ECO:0000256" key="1">
    <source>
        <dbReference type="SAM" id="MobiDB-lite"/>
    </source>
</evidence>
<proteinExistence type="predicted"/>
<keyword evidence="2" id="KW-1133">Transmembrane helix</keyword>
<feature type="compositionally biased region" description="Basic residues" evidence="1">
    <location>
        <begin position="23"/>
        <end position="32"/>
    </location>
</feature>
<keyword evidence="4" id="KW-1185">Reference proteome</keyword>
<feature type="region of interest" description="Disordered" evidence="1">
    <location>
        <begin position="1"/>
        <end position="35"/>
    </location>
</feature>
<feature type="region of interest" description="Disordered" evidence="1">
    <location>
        <begin position="588"/>
        <end position="633"/>
    </location>
</feature>
<evidence type="ECO:0000313" key="4">
    <source>
        <dbReference type="Proteomes" id="UP001217417"/>
    </source>
</evidence>
<accession>A0AAD7QMU9</accession>
<gene>
    <name evidence="3" type="ORF">POJ06DRAFT_296778</name>
</gene>
<dbReference type="GeneID" id="80885737"/>
<evidence type="ECO:0000256" key="2">
    <source>
        <dbReference type="SAM" id="Phobius"/>
    </source>
</evidence>
<protein>
    <submittedName>
        <fullName evidence="3">Uncharacterized protein</fullName>
    </submittedName>
</protein>
<sequence>MAHDEKVPPESSEIRPSAVPLSTRRRRRRRKSTSGTRFRPFMKSVVLHVLIYSLLYTVFWKCPRHPGSSQLCPIVNTAITKPLTPFYDKSIAPYAEPALERIQMGYATYAEPVVERAASVAKSQYNLYAAPYVTKVEGAIMNQYDDKARPHVEKVVGMARVVYEDKLVPLWKSSQPYISKAQQRANLAAVHSKYVIRQQVGPVVEKMMTRGCELTKVSWAKVVKFYNDVIVVNALQLYFDHVEPAVLRVRDRIFSKVVGDNEDAGDWDDEETDEEIYEEGEAESEEDDIESVITSTITRTVSRIATGAITSAYPADAGKQTPEITPPAKPIDPEVAEHQLEIEKDIILWTSKFRTAGKNAVSTFSMDLDALFQSAQESLSKSAEHNLLRAQNDMESIIDTADASQLSVITTILAAKADVVRRQATEAANAVLKDAESIRSSTLDIFKTVTDVGLQELGRKWAFMEGITWQDWKEYRTLKSMADDFAQVIVEIPIDDKVVQSFLGDLDKAVSNWIELVEAKVGKLLEEASLKQAAEKMVSEQLIESTQGVYSAVEKEIPQPGNTELSSSSSSSLSASSSIASASPVSISAPVVPDSSASISSTETLSTSSSSTMSSEPSTTSASTSFSSSHDEL</sequence>
<dbReference type="RefSeq" id="XP_056041712.1">
    <property type="nucleotide sequence ID" value="XM_056190571.1"/>
</dbReference>
<keyword evidence="2" id="KW-0812">Transmembrane</keyword>